<name>A0AAD6HJ56_9EURO</name>
<gene>
    <name evidence="2" type="ORF">N7493_007374</name>
</gene>
<feature type="signal peptide" evidence="1">
    <location>
        <begin position="1"/>
        <end position="18"/>
    </location>
</feature>
<dbReference type="AlphaFoldDB" id="A0AAD6HJ56"/>
<accession>A0AAD6HJ56</accession>
<comment type="caution">
    <text evidence="2">The sequence shown here is derived from an EMBL/GenBank/DDBJ whole genome shotgun (WGS) entry which is preliminary data.</text>
</comment>
<reference evidence="2" key="1">
    <citation type="journal article" date="2023" name="IMA Fungus">
        <title>Comparative genomic study of the Penicillium genus elucidates a diverse pangenome and 15 lateral gene transfer events.</title>
        <authorList>
            <person name="Petersen C."/>
            <person name="Sorensen T."/>
            <person name="Nielsen M.R."/>
            <person name="Sondergaard T.E."/>
            <person name="Sorensen J.L."/>
            <person name="Fitzpatrick D.A."/>
            <person name="Frisvad J.C."/>
            <person name="Nielsen K.L."/>
        </authorList>
    </citation>
    <scope>NUCLEOTIDE SEQUENCE</scope>
    <source>
        <strain evidence="2">IBT 17514</strain>
    </source>
</reference>
<evidence type="ECO:0000256" key="1">
    <source>
        <dbReference type="SAM" id="SignalP"/>
    </source>
</evidence>
<dbReference type="Proteomes" id="UP001215712">
    <property type="component" value="Unassembled WGS sequence"/>
</dbReference>
<reference evidence="2" key="2">
    <citation type="submission" date="2023-01" db="EMBL/GenBank/DDBJ databases">
        <authorList>
            <person name="Petersen C."/>
        </authorList>
    </citation>
    <scope>NUCLEOTIDE SEQUENCE</scope>
    <source>
        <strain evidence="2">IBT 17514</strain>
    </source>
</reference>
<evidence type="ECO:0000313" key="3">
    <source>
        <dbReference type="Proteomes" id="UP001215712"/>
    </source>
</evidence>
<keyword evidence="1" id="KW-0732">Signal</keyword>
<keyword evidence="3" id="KW-1185">Reference proteome</keyword>
<dbReference type="Gene3D" id="2.40.160.20">
    <property type="match status" value="1"/>
</dbReference>
<dbReference type="EMBL" id="JAQJAN010000010">
    <property type="protein sequence ID" value="KAJ5719796.1"/>
    <property type="molecule type" value="Genomic_DNA"/>
</dbReference>
<dbReference type="Pfam" id="PF11578">
    <property type="entry name" value="DUF3237"/>
    <property type="match status" value="1"/>
</dbReference>
<protein>
    <submittedName>
        <fullName evidence="2">Uncharacterized protein</fullName>
    </submittedName>
</protein>
<sequence length="149" mass="15944">MKLTYLVPLAAFAVTALGSRSTPPNLTFLFSANLTKGSAYIYDQSETEIKALQALTGGTIGGPNFDGTVIGGTALSTRSADGTIRADAHYLIQTTDGANILVTESAAIPYVAVLFDTSSEKYNWLNNVTAWGTPPDLNEINFLEYWQVS</sequence>
<evidence type="ECO:0000313" key="2">
    <source>
        <dbReference type="EMBL" id="KAJ5719796.1"/>
    </source>
</evidence>
<organism evidence="2 3">
    <name type="scientific">Penicillium malachiteum</name>
    <dbReference type="NCBI Taxonomy" id="1324776"/>
    <lineage>
        <taxon>Eukaryota</taxon>
        <taxon>Fungi</taxon>
        <taxon>Dikarya</taxon>
        <taxon>Ascomycota</taxon>
        <taxon>Pezizomycotina</taxon>
        <taxon>Eurotiomycetes</taxon>
        <taxon>Eurotiomycetidae</taxon>
        <taxon>Eurotiales</taxon>
        <taxon>Aspergillaceae</taxon>
        <taxon>Penicillium</taxon>
    </lineage>
</organism>
<feature type="chain" id="PRO_5041993846" evidence="1">
    <location>
        <begin position="19"/>
        <end position="149"/>
    </location>
</feature>
<proteinExistence type="predicted"/>